<evidence type="ECO:0000313" key="10">
    <source>
        <dbReference type="EMBL" id="SFF45877.1"/>
    </source>
</evidence>
<comment type="subcellular location">
    <subcellularLocation>
        <location evidence="6">Cell outer membrane</location>
        <topology evidence="6">Multi-pass membrane protein</topology>
    </subcellularLocation>
</comment>
<feature type="signal peptide" evidence="8">
    <location>
        <begin position="1"/>
        <end position="28"/>
    </location>
</feature>
<organism evidence="10 11">
    <name type="scientific">Pedobacter antarcticus</name>
    <dbReference type="NCBI Taxonomy" id="34086"/>
    <lineage>
        <taxon>Bacteria</taxon>
        <taxon>Pseudomonadati</taxon>
        <taxon>Bacteroidota</taxon>
        <taxon>Sphingobacteriia</taxon>
        <taxon>Sphingobacteriales</taxon>
        <taxon>Sphingobacteriaceae</taxon>
        <taxon>Pedobacter</taxon>
    </lineage>
</organism>
<dbReference type="RefSeq" id="WP_234797592.1">
    <property type="nucleotide sequence ID" value="NZ_FNGZ01000008.1"/>
</dbReference>
<dbReference type="Gene3D" id="2.60.40.1120">
    <property type="entry name" value="Carboxypeptidase-like, regulatory domain"/>
    <property type="match status" value="1"/>
</dbReference>
<dbReference type="NCBIfam" id="TIGR04056">
    <property type="entry name" value="OMP_RagA_SusC"/>
    <property type="match status" value="1"/>
</dbReference>
<name>A0A1I2IXY6_9SPHI</name>
<dbReference type="Pfam" id="PF07660">
    <property type="entry name" value="STN"/>
    <property type="match status" value="1"/>
</dbReference>
<dbReference type="InterPro" id="IPR011662">
    <property type="entry name" value="Secretin/TonB_short_N"/>
</dbReference>
<keyword evidence="5 6" id="KW-0998">Cell outer membrane</keyword>
<dbReference type="GO" id="GO:0006826">
    <property type="term" value="P:iron ion transport"/>
    <property type="evidence" value="ECO:0007669"/>
    <property type="project" value="UniProtKB-KW"/>
</dbReference>
<evidence type="ECO:0000256" key="7">
    <source>
        <dbReference type="RuleBase" id="RU003357"/>
    </source>
</evidence>
<dbReference type="InterPro" id="IPR023997">
    <property type="entry name" value="TonB-dep_OMP_SusC/RagA_CS"/>
</dbReference>
<proteinExistence type="inferred from homology"/>
<keyword evidence="2" id="KW-0410">Iron transport</keyword>
<keyword evidence="3" id="KW-0408">Iron</keyword>
<keyword evidence="2" id="KW-0406">Ion transport</keyword>
<dbReference type="STRING" id="34086.SAMN04488084_10859"/>
<evidence type="ECO:0000256" key="4">
    <source>
        <dbReference type="ARBA" id="ARBA00023136"/>
    </source>
</evidence>
<dbReference type="InterPro" id="IPR023996">
    <property type="entry name" value="TonB-dep_OMP_SusC/RagA"/>
</dbReference>
<evidence type="ECO:0000256" key="6">
    <source>
        <dbReference type="PROSITE-ProRule" id="PRU01360"/>
    </source>
</evidence>
<dbReference type="InterPro" id="IPR037066">
    <property type="entry name" value="Plug_dom_sf"/>
</dbReference>
<evidence type="ECO:0000256" key="8">
    <source>
        <dbReference type="SAM" id="SignalP"/>
    </source>
</evidence>
<evidence type="ECO:0000256" key="2">
    <source>
        <dbReference type="ARBA" id="ARBA00022496"/>
    </source>
</evidence>
<dbReference type="InterPro" id="IPR039426">
    <property type="entry name" value="TonB-dep_rcpt-like"/>
</dbReference>
<keyword evidence="4 6" id="KW-0472">Membrane</keyword>
<dbReference type="InterPro" id="IPR000531">
    <property type="entry name" value="Beta-barrel_TonB"/>
</dbReference>
<dbReference type="Pfam" id="PF13715">
    <property type="entry name" value="CarbopepD_reg_2"/>
    <property type="match status" value="1"/>
</dbReference>
<evidence type="ECO:0000256" key="5">
    <source>
        <dbReference type="ARBA" id="ARBA00023237"/>
    </source>
</evidence>
<dbReference type="AlphaFoldDB" id="A0A1I2IXY6"/>
<keyword evidence="6" id="KW-0812">Transmembrane</keyword>
<protein>
    <submittedName>
        <fullName evidence="10">TonB-linked outer membrane protein, SusC/RagA family</fullName>
    </submittedName>
</protein>
<dbReference type="EMBL" id="FONS01000016">
    <property type="protein sequence ID" value="SFF45877.1"/>
    <property type="molecule type" value="Genomic_DNA"/>
</dbReference>
<keyword evidence="7" id="KW-0798">TonB box</keyword>
<gene>
    <name evidence="10" type="ORF">SAMN03003324_03975</name>
</gene>
<dbReference type="SMART" id="SM00965">
    <property type="entry name" value="STN"/>
    <property type="match status" value="1"/>
</dbReference>
<feature type="domain" description="Secretin/TonB short N-terminal" evidence="9">
    <location>
        <begin position="56"/>
        <end position="106"/>
    </location>
</feature>
<keyword evidence="6" id="KW-1134">Transmembrane beta strand</keyword>
<dbReference type="PROSITE" id="PS52016">
    <property type="entry name" value="TONB_DEPENDENT_REC_3"/>
    <property type="match status" value="1"/>
</dbReference>
<dbReference type="SUPFAM" id="SSF49464">
    <property type="entry name" value="Carboxypeptidase regulatory domain-like"/>
    <property type="match status" value="1"/>
</dbReference>
<keyword evidence="1 6" id="KW-0813">Transport</keyword>
<dbReference type="Proteomes" id="UP000183129">
    <property type="component" value="Unassembled WGS sequence"/>
</dbReference>
<accession>A0A1I2IXY6</accession>
<evidence type="ECO:0000256" key="3">
    <source>
        <dbReference type="ARBA" id="ARBA00023004"/>
    </source>
</evidence>
<reference evidence="10 11" key="1">
    <citation type="submission" date="2016-10" db="EMBL/GenBank/DDBJ databases">
        <authorList>
            <person name="de Groot N.N."/>
        </authorList>
    </citation>
    <scope>NUCLEOTIDE SEQUENCE [LARGE SCALE GENOMIC DNA]</scope>
    <source>
        <strain evidence="10 11">ATCC 51969</strain>
    </source>
</reference>
<dbReference type="Pfam" id="PF07715">
    <property type="entry name" value="Plug"/>
    <property type="match status" value="1"/>
</dbReference>
<dbReference type="InterPro" id="IPR012910">
    <property type="entry name" value="Plug_dom"/>
</dbReference>
<evidence type="ECO:0000259" key="9">
    <source>
        <dbReference type="SMART" id="SM00965"/>
    </source>
</evidence>
<feature type="chain" id="PRO_5010351037" evidence="8">
    <location>
        <begin position="29"/>
        <end position="1174"/>
    </location>
</feature>
<comment type="similarity">
    <text evidence="6 7">Belongs to the TonB-dependent receptor family.</text>
</comment>
<sequence length="1174" mass="131705">MKKLKLNTGPRYMLLLLFLLILSSATRSQGKDKITLVNDHIRLTDVFSIIKKQSGYTVFYNNEILNDKETVRANFKGADLDQVMNQVLSGKELSWVKQNQFIIIKKKEPAKQDKNIAILPSGIISQQLTISGTIVDETNQTLPGVSVKVKNTATGAMSNSDGKYTITAAPNAVLVFSFIGYISQEITVGSQKTVNVKLVPETSDLNEVIVVGYGTTRKENLTGAVDQVSGEVFENRPITNIAQGLQGVIPNLNLTPGDGKPTSSPSFNVRGTTSIGQGGSALVLIDGVEGDPSLLNPNDIASVSVLKDAASSAIYGARGAFGVVLITTKNPVKDKISITYSNTFSTKKPTTVPDMVTDGFQWATMFNEAFSAWDNYSTTPQNVNKTLRFSPEYLKELERRSNDPSLPKVDINPNTGEYVYYGSTDWYHELYKDRTSSMEHNLSLSGSSEKASFYLTGRMLNQNGIFRYNSDDYKMYNIRAKGSIQLTPWLSLNNNTDFSNVQYHNPLNVGESGGIWRNMADEAHPLSPLLNPDGSLSHSSAYTVGDFYYGKNGINTNKRQIRSTTGLAASFFDNKFRVKSDFTLQYKDDNEERIRVPVPYSRIPGVKEYVGNNYNDLRNTRRETEYVATNIYGEYENTFKGKHYFKAMAGYNYELSTYKRVMAQRNGLIFEDAKDLNLALGQSVLAEGGYERWNVMGGFYRLNYSYDNRYLLEVNGRYDGSSKFPSNERFAFFPSVSAGWRLSEEHFWKVSPDIISNVKLRASYGALGNGNIASYMFQEQLKIKQSDRILEGTRPQQTSKPEVIPAGLTWETSTTNNYGLDFSLLKGRLSFTGDAYVRKTTDMFTIGMTLPGVFGATPPKGNYADLRTTGWEVSVAWRDQFNISDKPFSYNIQVALSDYKAKILKYNNPERRLNDYYTGQRIGEIWGYETDGFFKSAEDIASSPKQNIFRSSSSGVWLPGDIKFKDLNNDGVIDDGDNTVDSHGDKKIIGNSEARYRFGINFGAEYSNFFFSAFFQGVGKQDWYPSAESNTFWGQYNRPYGDVPKYQLGNIWSETNPDAYFPRYRSRLASNSQGTLVAKQTRYLQNLAYIRLKSIQFGYNLPKSWLTRVKAGSARIFVSGENLWTYSPFYKLTKDIDIESTGKSDRDLTGDDNFGDGNNYPILKSMTIGLSITF</sequence>
<dbReference type="InterPro" id="IPR008969">
    <property type="entry name" value="CarboxyPept-like_regulatory"/>
</dbReference>
<dbReference type="NCBIfam" id="TIGR04057">
    <property type="entry name" value="SusC_RagA_signa"/>
    <property type="match status" value="1"/>
</dbReference>
<evidence type="ECO:0000256" key="1">
    <source>
        <dbReference type="ARBA" id="ARBA00022448"/>
    </source>
</evidence>
<dbReference type="GO" id="GO:0009279">
    <property type="term" value="C:cell outer membrane"/>
    <property type="evidence" value="ECO:0007669"/>
    <property type="project" value="UniProtKB-SubCell"/>
</dbReference>
<dbReference type="Gene3D" id="2.170.130.10">
    <property type="entry name" value="TonB-dependent receptor, plug domain"/>
    <property type="match status" value="1"/>
</dbReference>
<dbReference type="SUPFAM" id="SSF56935">
    <property type="entry name" value="Porins"/>
    <property type="match status" value="1"/>
</dbReference>
<keyword evidence="8" id="KW-0732">Signal</keyword>
<evidence type="ECO:0000313" key="11">
    <source>
        <dbReference type="Proteomes" id="UP000183129"/>
    </source>
</evidence>
<dbReference type="Pfam" id="PF00593">
    <property type="entry name" value="TonB_dep_Rec_b-barrel"/>
    <property type="match status" value="1"/>
</dbReference>